<feature type="transmembrane region" description="Helical" evidence="1">
    <location>
        <begin position="15"/>
        <end position="38"/>
    </location>
</feature>
<keyword evidence="1" id="KW-0812">Transmembrane</keyword>
<dbReference type="AlphaFoldDB" id="A0A7C9AAD1"/>
<keyword evidence="1" id="KW-0472">Membrane</keyword>
<sequence>MCLFFLCSPQEEVDFFLHLAFLVVLSLFSSIHCSTLLYKIQAFVADTIISFVLRYIVVKTKAGGMFFKYAIHSPHNIYTISRVHVTYSTLQLVLDVFYTSYMQTLQK</sequence>
<dbReference type="EMBL" id="GISG01214239">
    <property type="protein sequence ID" value="MBA4661930.1"/>
    <property type="molecule type" value="Transcribed_RNA"/>
</dbReference>
<proteinExistence type="predicted"/>
<reference evidence="2" key="1">
    <citation type="journal article" date="2013" name="J. Plant Res.">
        <title>Effect of fungi and light on seed germination of three Opuntia species from semiarid lands of central Mexico.</title>
        <authorList>
            <person name="Delgado-Sanchez P."/>
            <person name="Jimenez-Bremont J.F."/>
            <person name="Guerrero-Gonzalez Mde L."/>
            <person name="Flores J."/>
        </authorList>
    </citation>
    <scope>NUCLEOTIDE SEQUENCE</scope>
    <source>
        <tissue evidence="2">Cladode</tissue>
    </source>
</reference>
<keyword evidence="1" id="KW-1133">Transmembrane helix</keyword>
<protein>
    <submittedName>
        <fullName evidence="2">Uncharacterized protein</fullName>
    </submittedName>
</protein>
<name>A0A7C9AAD1_OPUST</name>
<accession>A0A7C9AAD1</accession>
<organism evidence="2">
    <name type="scientific">Opuntia streptacantha</name>
    <name type="common">Prickly pear cactus</name>
    <name type="synonym">Opuntia cardona</name>
    <dbReference type="NCBI Taxonomy" id="393608"/>
    <lineage>
        <taxon>Eukaryota</taxon>
        <taxon>Viridiplantae</taxon>
        <taxon>Streptophyta</taxon>
        <taxon>Embryophyta</taxon>
        <taxon>Tracheophyta</taxon>
        <taxon>Spermatophyta</taxon>
        <taxon>Magnoliopsida</taxon>
        <taxon>eudicotyledons</taxon>
        <taxon>Gunneridae</taxon>
        <taxon>Pentapetalae</taxon>
        <taxon>Caryophyllales</taxon>
        <taxon>Cactineae</taxon>
        <taxon>Cactaceae</taxon>
        <taxon>Opuntioideae</taxon>
        <taxon>Opuntia</taxon>
    </lineage>
</organism>
<evidence type="ECO:0000313" key="2">
    <source>
        <dbReference type="EMBL" id="MBA4661930.1"/>
    </source>
</evidence>
<reference evidence="2" key="2">
    <citation type="submission" date="2020-07" db="EMBL/GenBank/DDBJ databases">
        <authorList>
            <person name="Vera ALvarez R."/>
            <person name="Arias-Moreno D.M."/>
            <person name="Jimenez-Jacinto V."/>
            <person name="Jimenez-Bremont J.F."/>
            <person name="Swaminathan K."/>
            <person name="Moose S.P."/>
            <person name="Guerrero-Gonzalez M.L."/>
            <person name="Marino-Ramirez L."/>
            <person name="Landsman D."/>
            <person name="Rodriguez-Kessler M."/>
            <person name="Delgado-Sanchez P."/>
        </authorList>
    </citation>
    <scope>NUCLEOTIDE SEQUENCE</scope>
    <source>
        <tissue evidence="2">Cladode</tissue>
    </source>
</reference>
<evidence type="ECO:0000256" key="1">
    <source>
        <dbReference type="SAM" id="Phobius"/>
    </source>
</evidence>